<sequence length="248" mass="28180">MNEKIPIKITPEAKANHQDIKKALNLNKVISEAKAHAVGSAKKASFWKTLTVILFLFSIVLIIKTFWLDQKPFSDYQNIIPSQTQAVFFIKISELGQLVPSVIPGLEQNSDFYKWLKQKISQFMADSDVDVQKELLPTLEEETAFLVFPENGSNKLVWAAIGQINLNQTVASQKVISKLEEGLKKNFGINQLFYRQVKINTVYAFNKIDKPYYYSQVDNYLIVGNDLGVLEKIIDEIIGNGNFIGNFR</sequence>
<evidence type="ECO:0000313" key="2">
    <source>
        <dbReference type="EMBL" id="OGZ34335.1"/>
    </source>
</evidence>
<keyword evidence="1" id="KW-0472">Membrane</keyword>
<dbReference type="STRING" id="1801992.A2Y98_00310"/>
<keyword evidence="1" id="KW-1133">Transmembrane helix</keyword>
<evidence type="ECO:0000313" key="3">
    <source>
        <dbReference type="Proteomes" id="UP000179099"/>
    </source>
</evidence>
<evidence type="ECO:0000256" key="1">
    <source>
        <dbReference type="SAM" id="Phobius"/>
    </source>
</evidence>
<feature type="transmembrane region" description="Helical" evidence="1">
    <location>
        <begin position="50"/>
        <end position="68"/>
    </location>
</feature>
<protein>
    <submittedName>
        <fullName evidence="2">Uncharacterized protein</fullName>
    </submittedName>
</protein>
<accession>A0A1G2F8C9</accession>
<organism evidence="2 3">
    <name type="scientific">Candidatus Portnoybacteria bacterium RBG_19FT_COMBO_36_7</name>
    <dbReference type="NCBI Taxonomy" id="1801992"/>
    <lineage>
        <taxon>Bacteria</taxon>
        <taxon>Candidatus Portnoyibacteriota</taxon>
    </lineage>
</organism>
<comment type="caution">
    <text evidence="2">The sequence shown here is derived from an EMBL/GenBank/DDBJ whole genome shotgun (WGS) entry which is preliminary data.</text>
</comment>
<reference evidence="2 3" key="1">
    <citation type="journal article" date="2016" name="Nat. Commun.">
        <title>Thousands of microbial genomes shed light on interconnected biogeochemical processes in an aquifer system.</title>
        <authorList>
            <person name="Anantharaman K."/>
            <person name="Brown C.T."/>
            <person name="Hug L.A."/>
            <person name="Sharon I."/>
            <person name="Castelle C.J."/>
            <person name="Probst A.J."/>
            <person name="Thomas B.C."/>
            <person name="Singh A."/>
            <person name="Wilkins M.J."/>
            <person name="Karaoz U."/>
            <person name="Brodie E.L."/>
            <person name="Williams K.H."/>
            <person name="Hubbard S.S."/>
            <person name="Banfield J.F."/>
        </authorList>
    </citation>
    <scope>NUCLEOTIDE SEQUENCE [LARGE SCALE GENOMIC DNA]</scope>
</reference>
<dbReference type="InterPro" id="IPR021787">
    <property type="entry name" value="DUF3352"/>
</dbReference>
<dbReference type="Proteomes" id="UP000179099">
    <property type="component" value="Unassembled WGS sequence"/>
</dbReference>
<name>A0A1G2F8C9_9BACT</name>
<dbReference type="AlphaFoldDB" id="A0A1G2F8C9"/>
<gene>
    <name evidence="2" type="ORF">A2Y98_00310</name>
</gene>
<dbReference type="EMBL" id="MHMW01000014">
    <property type="protein sequence ID" value="OGZ34335.1"/>
    <property type="molecule type" value="Genomic_DNA"/>
</dbReference>
<proteinExistence type="predicted"/>
<keyword evidence="1" id="KW-0812">Transmembrane</keyword>
<dbReference type="Pfam" id="PF11832">
    <property type="entry name" value="DUF3352"/>
    <property type="match status" value="1"/>
</dbReference>